<accession>A0A1H9E3T5</accession>
<dbReference type="InterPro" id="IPR051162">
    <property type="entry name" value="T4SS_component"/>
</dbReference>
<proteinExistence type="predicted"/>
<name>A0A1H9E3T5_FLAFI</name>
<evidence type="ECO:0000256" key="1">
    <source>
        <dbReference type="SAM" id="MobiDB-lite"/>
    </source>
</evidence>
<feature type="domain" description="Helicase HerA-like C-terminal" evidence="2">
    <location>
        <begin position="33"/>
        <end position="475"/>
    </location>
</feature>
<dbReference type="EMBL" id="FOFZ01000001">
    <property type="protein sequence ID" value="SEQ19598.1"/>
    <property type="molecule type" value="Genomic_DNA"/>
</dbReference>
<dbReference type="SUPFAM" id="SSF52540">
    <property type="entry name" value="P-loop containing nucleoside triphosphate hydrolases"/>
    <property type="match status" value="1"/>
</dbReference>
<dbReference type="RefSeq" id="WP_074721065.1">
    <property type="nucleotide sequence ID" value="NZ_CBCRVS010000002.1"/>
</dbReference>
<reference evidence="4" key="1">
    <citation type="submission" date="2016-10" db="EMBL/GenBank/DDBJ databases">
        <authorList>
            <person name="Varghese N."/>
            <person name="Submissions S."/>
        </authorList>
    </citation>
    <scope>NUCLEOTIDE SEQUENCE [LARGE SCALE GENOMIC DNA]</scope>
    <source>
        <strain evidence="4">DSM 15719</strain>
    </source>
</reference>
<protein>
    <recommendedName>
        <fullName evidence="2">Helicase HerA-like C-terminal domain-containing protein</fullName>
    </recommendedName>
</protein>
<dbReference type="Proteomes" id="UP000183658">
    <property type="component" value="Unassembled WGS sequence"/>
</dbReference>
<gene>
    <name evidence="3" type="ORF">SAMN05444355_101645</name>
</gene>
<evidence type="ECO:0000259" key="2">
    <source>
        <dbReference type="Pfam" id="PF05872"/>
    </source>
</evidence>
<dbReference type="PANTHER" id="PTHR30121">
    <property type="entry name" value="UNCHARACTERIZED PROTEIN YJGR-RELATED"/>
    <property type="match status" value="1"/>
</dbReference>
<evidence type="ECO:0000313" key="3">
    <source>
        <dbReference type="EMBL" id="SEQ19598.1"/>
    </source>
</evidence>
<keyword evidence="4" id="KW-1185">Reference proteome</keyword>
<dbReference type="PANTHER" id="PTHR30121:SF6">
    <property type="entry name" value="SLR6007 PROTEIN"/>
    <property type="match status" value="1"/>
</dbReference>
<dbReference type="Pfam" id="PF05872">
    <property type="entry name" value="HerA_C"/>
    <property type="match status" value="1"/>
</dbReference>
<organism evidence="3 4">
    <name type="scientific">Flavobacterium frigoris</name>
    <dbReference type="NCBI Taxonomy" id="229204"/>
    <lineage>
        <taxon>Bacteria</taxon>
        <taxon>Pseudomonadati</taxon>
        <taxon>Bacteroidota</taxon>
        <taxon>Flavobacteriia</taxon>
        <taxon>Flavobacteriales</taxon>
        <taxon>Flavobacteriaceae</taxon>
        <taxon>Flavobacterium</taxon>
    </lineage>
</organism>
<sequence length="511" mass="56724">MNRKKDFIKHITEGYTAKGESIILGGAVLDGDALPDAHVKIPLKTLNRHGLIAGATGTGKTKTIQVLSEQLSSFGIPVLMMDIKGDFSGIAKEGEEKPFITERHAKINIPYYTAKFPVELLTLSEQNGVRLRATVSEFGPVLFSRILGLNDTQSGVISVIFKYCDDNKMPLLDLKDIKKVINYITEEGKDEITENYGKISTSTTGIILRKIIELEQQGAELFFGEMSFDIDDLMRIDENGKGYINIIRLTDIQDKPKLFSTFMLSLLAEIYQQMPEKGDSEQPELVIFIDEAHLIFNEASKALLEQIETIVKLIRSKGIGIYFVTQNPMDVPSGILAQLGLKIQHALRAFTAKDRQSIKLTADNYPTSDYYNTSEVLTSLGIGEALVTALNEKGIPTPLVATMMRAPMSRMDVLIESEIQDINNKSKLVKKYSELIDRESAYEMLNKKIAVIDTEVAKEEKEKEEAKAATKSKQRQGQSTTDAVGKSVLKVLTSATFIRGALGILSKLMKK</sequence>
<dbReference type="InterPro" id="IPR027417">
    <property type="entry name" value="P-loop_NTPase"/>
</dbReference>
<dbReference type="Gene3D" id="3.40.50.300">
    <property type="entry name" value="P-loop containing nucleotide triphosphate hydrolases"/>
    <property type="match status" value="2"/>
</dbReference>
<dbReference type="OrthoDB" id="9758751at2"/>
<dbReference type="InterPro" id="IPR033186">
    <property type="entry name" value="HerA_C"/>
</dbReference>
<evidence type="ECO:0000313" key="4">
    <source>
        <dbReference type="Proteomes" id="UP000183658"/>
    </source>
</evidence>
<feature type="region of interest" description="Disordered" evidence="1">
    <location>
        <begin position="460"/>
        <end position="480"/>
    </location>
</feature>
<dbReference type="AlphaFoldDB" id="A0A1H9E3T5"/>